<comment type="caution">
    <text evidence="1">The sequence shown here is derived from an EMBL/GenBank/DDBJ whole genome shotgun (WGS) entry which is preliminary data.</text>
</comment>
<organism evidence="1 2">
    <name type="scientific">Eiseniibacteriota bacterium</name>
    <dbReference type="NCBI Taxonomy" id="2212470"/>
    <lineage>
        <taxon>Bacteria</taxon>
        <taxon>Candidatus Eiseniibacteriota</taxon>
    </lineage>
</organism>
<dbReference type="Proteomes" id="UP000739538">
    <property type="component" value="Unassembled WGS sequence"/>
</dbReference>
<dbReference type="Pfam" id="PF06245">
    <property type="entry name" value="DUF1015"/>
    <property type="match status" value="1"/>
</dbReference>
<gene>
    <name evidence="1" type="ORF">KDA27_23605</name>
</gene>
<dbReference type="PANTHER" id="PTHR36454">
    <property type="entry name" value="LMO2823 PROTEIN"/>
    <property type="match status" value="1"/>
</dbReference>
<evidence type="ECO:0000313" key="2">
    <source>
        <dbReference type="Proteomes" id="UP000739538"/>
    </source>
</evidence>
<accession>A0A956NG73</accession>
<name>A0A956NG73_UNCEI</name>
<reference evidence="1" key="1">
    <citation type="submission" date="2020-04" db="EMBL/GenBank/DDBJ databases">
        <authorList>
            <person name="Zhang T."/>
        </authorList>
    </citation>
    <scope>NUCLEOTIDE SEQUENCE</scope>
    <source>
        <strain evidence="1">HKST-UBA02</strain>
    </source>
</reference>
<evidence type="ECO:0000313" key="1">
    <source>
        <dbReference type="EMBL" id="MCA9758800.1"/>
    </source>
</evidence>
<proteinExistence type="predicted"/>
<sequence length="424" mass="47514">MARIRPFRALRPYPELAAKVASPPYDVLSSDEARVMADGNPVSFLHVNKPEIDLPQDTDPYASEVYAKGAENLGRLIEDGVYLREEKPALYLYRQVMGDHVQTGIAVGASVEEYETGRIKKHEHTRQKKEDDRTRHIDALDANTGPVFLTYKARPEIDAHVARLTEDAPVYDFVAPDGIRHTVWVVDEDAERDTLVRAFSEIDDLYVADGHHRSAAATRVCQARRAANPKHTGEEPYNFFLSMIFPDDQMMILDYNRIVRDLNGHSETELLAQIGTKFTVEPLGDAKASKTDILHDPLRPGRAKSFLMYLGGRWYHLDARPGTWPDDPVARLDVAVLQDNLLAPILGIGDPRSDERIDFVGGMRGLVELEKRVDSGEFQVAFALYPTSIADLFAVADAGQVMPPKSTWFEPKLRSGLIVRPLTD</sequence>
<dbReference type="PIRSF" id="PIRSF033563">
    <property type="entry name" value="UCP033563"/>
    <property type="match status" value="1"/>
</dbReference>
<dbReference type="AlphaFoldDB" id="A0A956NG73"/>
<reference evidence="1" key="2">
    <citation type="journal article" date="2021" name="Microbiome">
        <title>Successional dynamics and alternative stable states in a saline activated sludge microbial community over 9 years.</title>
        <authorList>
            <person name="Wang Y."/>
            <person name="Ye J."/>
            <person name="Ju F."/>
            <person name="Liu L."/>
            <person name="Boyd J.A."/>
            <person name="Deng Y."/>
            <person name="Parks D.H."/>
            <person name="Jiang X."/>
            <person name="Yin X."/>
            <person name="Woodcroft B.J."/>
            <person name="Tyson G.W."/>
            <person name="Hugenholtz P."/>
            <person name="Polz M.F."/>
            <person name="Zhang T."/>
        </authorList>
    </citation>
    <scope>NUCLEOTIDE SEQUENCE</scope>
    <source>
        <strain evidence="1">HKST-UBA02</strain>
    </source>
</reference>
<dbReference type="EMBL" id="JAGQHS010000213">
    <property type="protein sequence ID" value="MCA9758800.1"/>
    <property type="molecule type" value="Genomic_DNA"/>
</dbReference>
<dbReference type="InterPro" id="IPR008323">
    <property type="entry name" value="UCP033563"/>
</dbReference>
<protein>
    <submittedName>
        <fullName evidence="1">DUF1015 domain-containing protein</fullName>
    </submittedName>
</protein>
<dbReference type="PANTHER" id="PTHR36454:SF1">
    <property type="entry name" value="DUF1015 DOMAIN-CONTAINING PROTEIN"/>
    <property type="match status" value="1"/>
</dbReference>